<evidence type="ECO:0000256" key="13">
    <source>
        <dbReference type="ARBA" id="ARBA00034796"/>
    </source>
</evidence>
<evidence type="ECO:0000256" key="10">
    <source>
        <dbReference type="ARBA" id="ARBA00023134"/>
    </source>
</evidence>
<comment type="caution">
    <text evidence="18">The sequence shown here is derived from an EMBL/GenBank/DDBJ whole genome shotgun (WGS) entry which is preliminary data.</text>
</comment>
<sequence>MVLAQLGGSIARALQQMSNATIIDEKVLSECLNEISRALLQSDVQFKLVRDMQANIKRIVNLDELAAGHNKRRIIQQAVFNELCKMLDPGKPSFTPKKGKTSVVMFVGLQGSGKTTTCTKYAYYHQKKGWKPALVCADTFRAGAFDQLKQNATKTKIPYYGSYMESDPVKIAVEGVETFKKENRDLIIVDTSGRHKQEAALFEEMRQVSEATKPDLIIFVMDSSIGQAAFDQAQAFKQSVAVGAVIITKMDGHAKGGGALSAVAATKSPVIFIGTGEHMEEFEVFDVKPFVSRLLGMGDWSGFMDKIHEVVPTDQQPELLQKLSEGSFTLRLMYEQFQNILKMGPIGQVFSMLPGSSSELMPKGHEKESQAKIKRYMTMMDSMTNAELDSTNPKLFNDSRIMRIARGSGRSVRDVMEMMEEYKRLAKIWSLAAANAQADRRHGRSSELDEADGIERHGWLLDVDASEMHSHAINDRHAHTPCSITTWLHRSSSSSSFIMFPCSSVVELLCRLINSLDAVAVVESPEASSSTLQACKLKEIKCQLERLQLKLIKEMYCKEDNAMEQLRHLAGCLDELAAAAGQDSQCGFSTLKSLEKVEAAVHRTLNVVADQDLYTLCGSENERKEGPWGPRLGFDWDIGSFHNIKTLNVSADDRINSIQIEYNFNCRKYKTPRIGGEGGTLHQIELGENEHITSIRGTYDTISLTKLEIVTNKNSYSFGKGCGGSVFPPCRLPCDCKVVGFFGRAASHVNAIGVYLEKTDDSPNKRLCAFLFVPHWSSEISTETFSKNNLTDAFDASKITLFCMV</sequence>
<dbReference type="GO" id="GO:0030246">
    <property type="term" value="F:carbohydrate binding"/>
    <property type="evidence" value="ECO:0007669"/>
    <property type="project" value="UniProtKB-KW"/>
</dbReference>
<dbReference type="SMART" id="SM00382">
    <property type="entry name" value="AAA"/>
    <property type="match status" value="1"/>
</dbReference>
<proteinExistence type="inferred from homology"/>
<evidence type="ECO:0000256" key="9">
    <source>
        <dbReference type="ARBA" id="ARBA00022884"/>
    </source>
</evidence>
<evidence type="ECO:0000256" key="8">
    <source>
        <dbReference type="ARBA" id="ARBA00022824"/>
    </source>
</evidence>
<evidence type="ECO:0000256" key="14">
    <source>
        <dbReference type="ARBA" id="ARBA00035672"/>
    </source>
</evidence>
<dbReference type="GO" id="GO:0003924">
    <property type="term" value="F:GTPase activity"/>
    <property type="evidence" value="ECO:0007669"/>
    <property type="project" value="InterPro"/>
</dbReference>
<keyword evidence="12" id="KW-0687">Ribonucleoprotein</keyword>
<dbReference type="Pfam" id="PF00448">
    <property type="entry name" value="SRP54"/>
    <property type="match status" value="1"/>
</dbReference>
<dbReference type="Pfam" id="PF02881">
    <property type="entry name" value="SRP54_N"/>
    <property type="match status" value="1"/>
</dbReference>
<dbReference type="HAMAP" id="MF_00306">
    <property type="entry name" value="SRP54"/>
    <property type="match status" value="1"/>
</dbReference>
<dbReference type="SUPFAM" id="SSF52540">
    <property type="entry name" value="P-loop containing nucleoside triphosphate hydrolases"/>
    <property type="match status" value="1"/>
</dbReference>
<organism evidence="18 19">
    <name type="scientific">Zingiber officinale</name>
    <name type="common">Ginger</name>
    <name type="synonym">Amomum zingiber</name>
    <dbReference type="NCBI Taxonomy" id="94328"/>
    <lineage>
        <taxon>Eukaryota</taxon>
        <taxon>Viridiplantae</taxon>
        <taxon>Streptophyta</taxon>
        <taxon>Embryophyta</taxon>
        <taxon>Tracheophyta</taxon>
        <taxon>Spermatophyta</taxon>
        <taxon>Magnoliopsida</taxon>
        <taxon>Liliopsida</taxon>
        <taxon>Zingiberales</taxon>
        <taxon>Zingiberaceae</taxon>
        <taxon>Zingiber</taxon>
    </lineage>
</organism>
<evidence type="ECO:0000256" key="16">
    <source>
        <dbReference type="ARBA" id="ARBA00048157"/>
    </source>
</evidence>
<dbReference type="NCBIfam" id="TIGR01425">
    <property type="entry name" value="SRP54_euk"/>
    <property type="match status" value="1"/>
</dbReference>
<dbReference type="InterPro" id="IPR013822">
    <property type="entry name" value="Signal_recog_particl_SRP54_hlx"/>
</dbReference>
<dbReference type="FunFam" id="1.10.260.30:FF:000004">
    <property type="entry name" value="Signal recognition particle 54 kDa protein"/>
    <property type="match status" value="1"/>
</dbReference>
<dbReference type="InterPro" id="IPR036404">
    <property type="entry name" value="Jacalin-like_lectin_dom_sf"/>
</dbReference>
<evidence type="ECO:0000259" key="17">
    <source>
        <dbReference type="PROSITE" id="PS51752"/>
    </source>
</evidence>
<evidence type="ECO:0000256" key="11">
    <source>
        <dbReference type="ARBA" id="ARBA00023135"/>
    </source>
</evidence>
<dbReference type="Proteomes" id="UP000734854">
    <property type="component" value="Unassembled WGS sequence"/>
</dbReference>
<dbReference type="InterPro" id="IPR003593">
    <property type="entry name" value="AAA+_ATPase"/>
</dbReference>
<evidence type="ECO:0000256" key="4">
    <source>
        <dbReference type="ARBA" id="ARBA00022490"/>
    </source>
</evidence>
<dbReference type="InterPro" id="IPR001229">
    <property type="entry name" value="Jacalin-like_lectin_dom"/>
</dbReference>
<dbReference type="PROSITE" id="PS00300">
    <property type="entry name" value="SRP54"/>
    <property type="match status" value="1"/>
</dbReference>
<dbReference type="Pfam" id="PF02978">
    <property type="entry name" value="SRP_SPB"/>
    <property type="match status" value="1"/>
</dbReference>
<dbReference type="SUPFAM" id="SSF47446">
    <property type="entry name" value="Signal peptide-binding domain"/>
    <property type="match status" value="1"/>
</dbReference>
<keyword evidence="9" id="KW-0694">RNA-binding</keyword>
<keyword evidence="19" id="KW-1185">Reference proteome</keyword>
<evidence type="ECO:0000256" key="7">
    <source>
        <dbReference type="ARBA" id="ARBA00022801"/>
    </source>
</evidence>
<dbReference type="PROSITE" id="PS51752">
    <property type="entry name" value="JACALIN_LECTIN"/>
    <property type="match status" value="1"/>
</dbReference>
<keyword evidence="11" id="KW-0733">Signal recognition particle</keyword>
<comment type="subcellular location">
    <subcellularLocation>
        <location evidence="2">Cytoplasm</location>
    </subcellularLocation>
    <subcellularLocation>
        <location evidence="1">Endoplasmic reticulum</location>
    </subcellularLocation>
</comment>
<keyword evidence="7" id="KW-0378">Hydrolase</keyword>
<dbReference type="CDD" id="cd09612">
    <property type="entry name" value="Jacalin"/>
    <property type="match status" value="1"/>
</dbReference>
<dbReference type="CDD" id="cd17875">
    <property type="entry name" value="SRP54_G"/>
    <property type="match status" value="1"/>
</dbReference>
<evidence type="ECO:0000313" key="18">
    <source>
        <dbReference type="EMBL" id="KAG6511121.1"/>
    </source>
</evidence>
<dbReference type="GO" id="GO:0030942">
    <property type="term" value="F:endoplasmic reticulum signal peptide binding"/>
    <property type="evidence" value="ECO:0007669"/>
    <property type="project" value="TreeGrafter"/>
</dbReference>
<dbReference type="EMBL" id="JACMSC010000008">
    <property type="protein sequence ID" value="KAG6511121.1"/>
    <property type="molecule type" value="Genomic_DNA"/>
</dbReference>
<evidence type="ECO:0000256" key="12">
    <source>
        <dbReference type="ARBA" id="ARBA00023274"/>
    </source>
</evidence>
<dbReference type="Gene3D" id="3.40.50.300">
    <property type="entry name" value="P-loop containing nucleotide triphosphate hydrolases"/>
    <property type="match status" value="1"/>
</dbReference>
<evidence type="ECO:0000256" key="5">
    <source>
        <dbReference type="ARBA" id="ARBA00022734"/>
    </source>
</evidence>
<comment type="function">
    <text evidence="15">Component of the signal recognition particle (SRP) complex, a ribonucleoprotein complex that mediates the cotranslational targeting of secretory and membrane proteins to the endoplasmic reticulum (ER). As part of the SRP complex, associates with the SRP receptor (SR) component SRPRA to target secretory proteins to the endoplasmic reticulum membrane. Binds to the signal sequence of presecretory proteins when they emerge from the ribosomes. Displays basal GTPase activity, and stimulates reciprocal GTPase activation of the SR subunit SRPRA. Forms a guanosine 5'-triphosphate (GTP)-dependent complex with the SR subunit SRPRA. SR compaction and GTPase mediated rearrangement of SR drive SRP-mediated cotranslational protein translocation into the ER. Requires the presence of SRP9/SRP14 and/or SRP19 to stably interact with RNA.</text>
</comment>
<feature type="domain" description="Jacalin-type lectin" evidence="17">
    <location>
        <begin position="622"/>
        <end position="758"/>
    </location>
</feature>
<evidence type="ECO:0000256" key="3">
    <source>
        <dbReference type="ARBA" id="ARBA00005450"/>
    </source>
</evidence>
<comment type="similarity">
    <text evidence="3">Belongs to the GTP-binding SRP family. SRP54 subfamily.</text>
</comment>
<evidence type="ECO:0000256" key="1">
    <source>
        <dbReference type="ARBA" id="ARBA00004240"/>
    </source>
</evidence>
<dbReference type="Gene3D" id="2.100.10.30">
    <property type="entry name" value="Jacalin-like lectin domain"/>
    <property type="match status" value="1"/>
</dbReference>
<dbReference type="InterPro" id="IPR042101">
    <property type="entry name" value="SRP54_N_sf"/>
</dbReference>
<dbReference type="InterPro" id="IPR036225">
    <property type="entry name" value="SRP/SRP_N"/>
</dbReference>
<dbReference type="SMART" id="SM00915">
    <property type="entry name" value="Jacalin"/>
    <property type="match status" value="1"/>
</dbReference>
<dbReference type="AlphaFoldDB" id="A0A8J5LAD9"/>
<dbReference type="SUPFAM" id="SSF47364">
    <property type="entry name" value="Domain of the SRP/SRP receptor G-proteins"/>
    <property type="match status" value="1"/>
</dbReference>
<gene>
    <name evidence="18" type="ORF">ZIOFF_029175</name>
</gene>
<dbReference type="Gene3D" id="1.10.260.30">
    <property type="entry name" value="Signal recognition particle, SRP54 subunit, M-domain"/>
    <property type="match status" value="1"/>
</dbReference>
<keyword evidence="5" id="KW-0430">Lectin</keyword>
<dbReference type="PANTHER" id="PTHR11564:SF5">
    <property type="entry name" value="SIGNAL RECOGNITION PARTICLE SUBUNIT SRP54"/>
    <property type="match status" value="1"/>
</dbReference>
<comment type="catalytic activity">
    <reaction evidence="16">
        <text>GTP + H2O = GDP + phosphate + H(+)</text>
        <dbReference type="Rhea" id="RHEA:19669"/>
        <dbReference type="ChEBI" id="CHEBI:15377"/>
        <dbReference type="ChEBI" id="CHEBI:15378"/>
        <dbReference type="ChEBI" id="CHEBI:37565"/>
        <dbReference type="ChEBI" id="CHEBI:43474"/>
        <dbReference type="ChEBI" id="CHEBI:58189"/>
        <dbReference type="EC" id="3.6.5.4"/>
    </reaction>
    <physiologicalReaction direction="left-to-right" evidence="16">
        <dbReference type="Rhea" id="RHEA:19670"/>
    </physiologicalReaction>
</comment>
<dbReference type="Pfam" id="PF01419">
    <property type="entry name" value="Jacalin"/>
    <property type="match status" value="1"/>
</dbReference>
<keyword evidence="6" id="KW-0547">Nucleotide-binding</keyword>
<evidence type="ECO:0000256" key="2">
    <source>
        <dbReference type="ARBA" id="ARBA00004496"/>
    </source>
</evidence>
<dbReference type="InterPro" id="IPR036891">
    <property type="entry name" value="Signal_recog_part_SRP54_M_sf"/>
</dbReference>
<evidence type="ECO:0000256" key="6">
    <source>
        <dbReference type="ARBA" id="ARBA00022741"/>
    </source>
</evidence>
<name>A0A8J5LAD9_ZINOF</name>
<dbReference type="GO" id="GO:0005783">
    <property type="term" value="C:endoplasmic reticulum"/>
    <property type="evidence" value="ECO:0007669"/>
    <property type="project" value="UniProtKB-SubCell"/>
</dbReference>
<dbReference type="GO" id="GO:0006616">
    <property type="term" value="P:SRP-dependent cotranslational protein targeting to membrane, translocation"/>
    <property type="evidence" value="ECO:0007669"/>
    <property type="project" value="TreeGrafter"/>
</dbReference>
<dbReference type="FunFam" id="3.40.50.300:FF:000022">
    <property type="entry name" value="Signal recognition particle 54 kDa subunit"/>
    <property type="match status" value="1"/>
</dbReference>
<evidence type="ECO:0000256" key="15">
    <source>
        <dbReference type="ARBA" id="ARBA00046020"/>
    </source>
</evidence>
<comment type="subunit">
    <text evidence="13">Component of a signal recognition particle (SRP) complex that consists of a 7SL RNA molecule of 300 nucleotides and six protein subunits: SRP72, SRP68, SRP54, SRP19, SRP14 and SRP9.</text>
</comment>
<dbReference type="GO" id="GO:0005829">
    <property type="term" value="C:cytosol"/>
    <property type="evidence" value="ECO:0007669"/>
    <property type="project" value="TreeGrafter"/>
</dbReference>
<dbReference type="InterPro" id="IPR004125">
    <property type="entry name" value="Signal_recog_particle_SRP54_M"/>
</dbReference>
<protein>
    <recommendedName>
        <fullName evidence="14">signal-recognition-particle GTPase</fullName>
        <ecNumber evidence="14">3.6.5.4</ecNumber>
    </recommendedName>
</protein>
<dbReference type="GO" id="GO:0008312">
    <property type="term" value="F:7S RNA binding"/>
    <property type="evidence" value="ECO:0007669"/>
    <property type="project" value="InterPro"/>
</dbReference>
<keyword evidence="8" id="KW-0256">Endoplasmic reticulum</keyword>
<dbReference type="InterPro" id="IPR000897">
    <property type="entry name" value="SRP54_GTPase_dom"/>
</dbReference>
<dbReference type="SUPFAM" id="SSF51101">
    <property type="entry name" value="Mannose-binding lectins"/>
    <property type="match status" value="1"/>
</dbReference>
<accession>A0A8J5LAD9</accession>
<dbReference type="FunFam" id="1.20.120.140:FF:000001">
    <property type="entry name" value="Signal recognition particle GTPase"/>
    <property type="match status" value="1"/>
</dbReference>
<dbReference type="InterPro" id="IPR006325">
    <property type="entry name" value="SRP54_euk"/>
</dbReference>
<dbReference type="SMART" id="SM00962">
    <property type="entry name" value="SRP54"/>
    <property type="match status" value="1"/>
</dbReference>
<dbReference type="InterPro" id="IPR033734">
    <property type="entry name" value="Jacalin-like_lectin_dom_plant"/>
</dbReference>
<keyword evidence="10" id="KW-0342">GTP-binding</keyword>
<dbReference type="SMART" id="SM00963">
    <property type="entry name" value="SRP54_N"/>
    <property type="match status" value="1"/>
</dbReference>
<dbReference type="PANTHER" id="PTHR11564">
    <property type="entry name" value="SIGNAL RECOGNITION PARTICLE 54K PROTEIN SRP54"/>
    <property type="match status" value="1"/>
</dbReference>
<dbReference type="EC" id="3.6.5.4" evidence="14"/>
<evidence type="ECO:0000313" key="19">
    <source>
        <dbReference type="Proteomes" id="UP000734854"/>
    </source>
</evidence>
<dbReference type="GO" id="GO:0005525">
    <property type="term" value="F:GTP binding"/>
    <property type="evidence" value="ECO:0007669"/>
    <property type="project" value="UniProtKB-KW"/>
</dbReference>
<dbReference type="GO" id="GO:0005786">
    <property type="term" value="C:signal recognition particle, endoplasmic reticulum targeting"/>
    <property type="evidence" value="ECO:0007669"/>
    <property type="project" value="UniProtKB-KW"/>
</dbReference>
<dbReference type="InterPro" id="IPR027417">
    <property type="entry name" value="P-loop_NTPase"/>
</dbReference>
<reference evidence="18 19" key="1">
    <citation type="submission" date="2020-08" db="EMBL/GenBank/DDBJ databases">
        <title>Plant Genome Project.</title>
        <authorList>
            <person name="Zhang R.-G."/>
        </authorList>
    </citation>
    <scope>NUCLEOTIDE SEQUENCE [LARGE SCALE GENOMIC DNA]</scope>
    <source>
        <tissue evidence="18">Rhizome</tissue>
    </source>
</reference>
<keyword evidence="4" id="KW-0963">Cytoplasm</keyword>
<dbReference type="InterPro" id="IPR022941">
    <property type="entry name" value="SRP54"/>
</dbReference>
<dbReference type="Gene3D" id="1.20.120.140">
    <property type="entry name" value="Signal recognition particle SRP54, nucleotide-binding domain"/>
    <property type="match status" value="1"/>
</dbReference>